<accession>A0A2A4ALR3</accession>
<dbReference type="GO" id="GO:0004658">
    <property type="term" value="F:propionyl-CoA carboxylase activity"/>
    <property type="evidence" value="ECO:0007669"/>
    <property type="project" value="TreeGrafter"/>
</dbReference>
<evidence type="ECO:0000313" key="4">
    <source>
        <dbReference type="Proteomes" id="UP000218690"/>
    </source>
</evidence>
<evidence type="ECO:0000259" key="2">
    <source>
        <dbReference type="PROSITE" id="PS50980"/>
    </source>
</evidence>
<dbReference type="PANTHER" id="PTHR43842:SF2">
    <property type="entry name" value="PROPIONYL-COA CARBOXYLASE BETA CHAIN, MITOCHONDRIAL"/>
    <property type="match status" value="1"/>
</dbReference>
<dbReference type="GO" id="GO:0009317">
    <property type="term" value="C:acetyl-CoA carboxylase complex"/>
    <property type="evidence" value="ECO:0007669"/>
    <property type="project" value="TreeGrafter"/>
</dbReference>
<dbReference type="SUPFAM" id="SSF52096">
    <property type="entry name" value="ClpP/crotonase"/>
    <property type="match status" value="2"/>
</dbReference>
<dbReference type="InterPro" id="IPR034733">
    <property type="entry name" value="AcCoA_carboxyl_beta"/>
</dbReference>
<organism evidence="3 4">
    <name type="scientific">Corynebacterium accolens</name>
    <dbReference type="NCBI Taxonomy" id="38284"/>
    <lineage>
        <taxon>Bacteria</taxon>
        <taxon>Bacillati</taxon>
        <taxon>Actinomycetota</taxon>
        <taxon>Actinomycetes</taxon>
        <taxon>Mycobacteriales</taxon>
        <taxon>Corynebacteriaceae</taxon>
        <taxon>Corynebacterium</taxon>
    </lineage>
</organism>
<dbReference type="InterPro" id="IPR051047">
    <property type="entry name" value="AccD/PCCB"/>
</dbReference>
<dbReference type="PROSITE" id="PS50980">
    <property type="entry name" value="COA_CT_NTER"/>
    <property type="match status" value="1"/>
</dbReference>
<dbReference type="PANTHER" id="PTHR43842">
    <property type="entry name" value="PROPIONYL-COA CARBOXYLASE BETA CHAIN"/>
    <property type="match status" value="1"/>
</dbReference>
<sequence>MTDMKTTAGKIEDLSNKLTESRAPQGEVPAARSAITALFDAGSFVETDALARHRSTDFGREYDRPYTDGVITGYGTVGGRKVCAYAQDATIFDGTMGEVYGEKITKLYDLAIKTGVPIVAMVAGDKPRAQEGIVSSAMQARILARATTASGLIPQVTAVYADSKDASLVAALADVTIAPDGHLSASSEANEIALIQQVLSYLPANNRAEAPRTDAPLMVGSVEENMSADDEALNSIVSDSGEVDLHAVLEAVCDDVFELEAKVEGVFTGFGRVEGRTVGIIANRATFDAAASAKAARFVRLCDAFNTPILEFVDAPALQLETAALAKFVHAYSAASVGKLSIIVGRAHGTGYIAFGSKDLGADLSYAWPTAEIAVADAAALAQELEISEEEAAEYLSPYQAAERGLVDAVITPAATRASIIEALRLLERKIVPTLPKKHGNIVL</sequence>
<feature type="region of interest" description="Disordered" evidence="1">
    <location>
        <begin position="1"/>
        <end position="26"/>
    </location>
</feature>
<dbReference type="Gene3D" id="3.90.226.10">
    <property type="entry name" value="2-enoyl-CoA Hydratase, Chain A, domain 1"/>
    <property type="match status" value="2"/>
</dbReference>
<feature type="domain" description="CoA carboxyltransferase N-terminal" evidence="2">
    <location>
        <begin position="1"/>
        <end position="160"/>
    </location>
</feature>
<protein>
    <submittedName>
        <fullName evidence="3">Acyl-CoA carboxylase subunit beta</fullName>
    </submittedName>
</protein>
<evidence type="ECO:0000256" key="1">
    <source>
        <dbReference type="SAM" id="MobiDB-lite"/>
    </source>
</evidence>
<dbReference type="InterPro" id="IPR029045">
    <property type="entry name" value="ClpP/crotonase-like_dom_sf"/>
</dbReference>
<evidence type="ECO:0000313" key="3">
    <source>
        <dbReference type="EMBL" id="PCC83467.1"/>
    </source>
</evidence>
<dbReference type="AlphaFoldDB" id="A0A2A4ALR3"/>
<dbReference type="Proteomes" id="UP000218690">
    <property type="component" value="Unassembled WGS sequence"/>
</dbReference>
<dbReference type="InterPro" id="IPR011762">
    <property type="entry name" value="COA_CT_N"/>
</dbReference>
<dbReference type="Pfam" id="PF01039">
    <property type="entry name" value="Carboxyl_trans"/>
    <property type="match status" value="2"/>
</dbReference>
<dbReference type="EMBL" id="NWBP01000011">
    <property type="protein sequence ID" value="PCC83467.1"/>
    <property type="molecule type" value="Genomic_DNA"/>
</dbReference>
<reference evidence="3 4" key="1">
    <citation type="submission" date="2017-09" db="EMBL/GenBank/DDBJ databases">
        <title>Draft Genome Sequence of Corynebacterium accolens AH4003.</title>
        <authorList>
            <person name="Chen Y."/>
            <person name="Oosthuysen W.F."/>
            <person name="Kelley S."/>
            <person name="Horswill A."/>
        </authorList>
    </citation>
    <scope>NUCLEOTIDE SEQUENCE [LARGE SCALE GENOMIC DNA]</scope>
    <source>
        <strain evidence="3 4">AH4003</strain>
    </source>
</reference>
<gene>
    <name evidence="3" type="ORF">COM45_03715</name>
</gene>
<proteinExistence type="predicted"/>
<comment type="caution">
    <text evidence="3">The sequence shown here is derived from an EMBL/GenBank/DDBJ whole genome shotgun (WGS) entry which is preliminary data.</text>
</comment>
<name>A0A2A4ALR3_9CORY</name>